<evidence type="ECO:0000256" key="5">
    <source>
        <dbReference type="ARBA" id="ARBA00023004"/>
    </source>
</evidence>
<feature type="binding site" evidence="10">
    <location>
        <position position="45"/>
    </location>
    <ligand>
        <name>[4Fe-4S] cluster</name>
        <dbReference type="ChEBI" id="CHEBI:49883"/>
        <label>1</label>
        <note>4Fe-4S-S-AdoMet</note>
    </ligand>
</feature>
<gene>
    <name evidence="10" type="primary">moaA</name>
    <name evidence="12" type="ORF">SAMN05421749_104242</name>
</gene>
<feature type="binding site" evidence="10">
    <location>
        <position position="52"/>
    </location>
    <ligand>
        <name>[4Fe-4S] cluster</name>
        <dbReference type="ChEBI" id="CHEBI:49883"/>
        <label>1</label>
        <note>4Fe-4S-S-AdoMet</note>
    </ligand>
</feature>
<evidence type="ECO:0000259" key="11">
    <source>
        <dbReference type="PROSITE" id="PS51918"/>
    </source>
</evidence>
<dbReference type="InterPro" id="IPR013483">
    <property type="entry name" value="MoaA"/>
</dbReference>
<evidence type="ECO:0000313" key="12">
    <source>
        <dbReference type="EMBL" id="SDC36247.1"/>
    </source>
</evidence>
<feature type="binding site" evidence="10">
    <location>
        <position position="49"/>
    </location>
    <ligand>
        <name>[4Fe-4S] cluster</name>
        <dbReference type="ChEBI" id="CHEBI:49883"/>
        <label>1</label>
        <note>4Fe-4S-S-AdoMet</note>
    </ligand>
</feature>
<feature type="binding site" evidence="10">
    <location>
        <position position="51"/>
    </location>
    <ligand>
        <name>S-adenosyl-L-methionine</name>
        <dbReference type="ChEBI" id="CHEBI:59789"/>
    </ligand>
</feature>
<dbReference type="InterPro" id="IPR058240">
    <property type="entry name" value="rSAM_sf"/>
</dbReference>
<feature type="binding site" evidence="10">
    <location>
        <position position="120"/>
    </location>
    <ligand>
        <name>GTP</name>
        <dbReference type="ChEBI" id="CHEBI:37565"/>
    </ligand>
</feature>
<keyword evidence="7 10" id="KW-0342">GTP-binding</keyword>
<feature type="binding site" evidence="10">
    <location>
        <position position="286"/>
    </location>
    <ligand>
        <name>[4Fe-4S] cluster</name>
        <dbReference type="ChEBI" id="CHEBI:49883"/>
        <label>2</label>
        <note>4Fe-4S-substrate</note>
    </ligand>
</feature>
<protein>
    <recommendedName>
        <fullName evidence="10">GTP 3',8-cyclase</fullName>
        <ecNumber evidence="10">4.1.99.22</ecNumber>
    </recommendedName>
    <alternativeName>
        <fullName evidence="10">Molybdenum cofactor biosynthesis protein A</fullName>
    </alternativeName>
</protein>
<dbReference type="SUPFAM" id="SSF102114">
    <property type="entry name" value="Radical SAM enzymes"/>
    <property type="match status" value="1"/>
</dbReference>
<evidence type="ECO:0000256" key="4">
    <source>
        <dbReference type="ARBA" id="ARBA00022741"/>
    </source>
</evidence>
<feature type="binding site" evidence="10">
    <location>
        <position position="87"/>
    </location>
    <ligand>
        <name>GTP</name>
        <dbReference type="ChEBI" id="CHEBI:37565"/>
    </ligand>
</feature>
<dbReference type="Pfam" id="PF06463">
    <property type="entry name" value="Mob_synth_C"/>
    <property type="match status" value="1"/>
</dbReference>
<feature type="binding site" evidence="10">
    <location>
        <position position="289"/>
    </location>
    <ligand>
        <name>[4Fe-4S] cluster</name>
        <dbReference type="ChEBI" id="CHEBI:49883"/>
        <label>2</label>
        <note>4Fe-4S-substrate</note>
    </ligand>
</feature>
<dbReference type="EMBL" id="FMYK01000004">
    <property type="protein sequence ID" value="SDC36247.1"/>
    <property type="molecule type" value="Genomic_DNA"/>
</dbReference>
<keyword evidence="4 10" id="KW-0547">Nucleotide-binding</keyword>
<accession>A0A1G6KZ90</accession>
<dbReference type="InterPro" id="IPR040064">
    <property type="entry name" value="MoaA-like"/>
</dbReference>
<dbReference type="GO" id="GO:0005525">
    <property type="term" value="F:GTP binding"/>
    <property type="evidence" value="ECO:0007669"/>
    <property type="project" value="UniProtKB-UniRule"/>
</dbReference>
<evidence type="ECO:0000313" key="13">
    <source>
        <dbReference type="Proteomes" id="UP000242317"/>
    </source>
</evidence>
<reference evidence="13" key="1">
    <citation type="submission" date="2016-09" db="EMBL/GenBank/DDBJ databases">
        <authorList>
            <person name="Varghese N."/>
            <person name="Submissions S."/>
        </authorList>
    </citation>
    <scope>NUCLEOTIDE SEQUENCE [LARGE SCALE GENOMIC DNA]</scope>
    <source>
        <strain evidence="13">ANC 3699</strain>
    </source>
</reference>
<dbReference type="GO" id="GO:0051539">
    <property type="term" value="F:4 iron, 4 sulfur cluster binding"/>
    <property type="evidence" value="ECO:0007669"/>
    <property type="project" value="UniProtKB-UniRule"/>
</dbReference>
<dbReference type="PANTHER" id="PTHR22960">
    <property type="entry name" value="MOLYBDOPTERIN COFACTOR SYNTHESIS PROTEIN A"/>
    <property type="match status" value="1"/>
</dbReference>
<dbReference type="SMART" id="SM00729">
    <property type="entry name" value="Elp3"/>
    <property type="match status" value="1"/>
</dbReference>
<dbReference type="CDD" id="cd01335">
    <property type="entry name" value="Radical_SAM"/>
    <property type="match status" value="1"/>
</dbReference>
<keyword evidence="8 10" id="KW-0501">Molybdenum cofactor biosynthesis</keyword>
<evidence type="ECO:0000256" key="1">
    <source>
        <dbReference type="ARBA" id="ARBA00022485"/>
    </source>
</evidence>
<dbReference type="SFLD" id="SFLDG01386">
    <property type="entry name" value="main_SPASM_domain-containing"/>
    <property type="match status" value="1"/>
</dbReference>
<dbReference type="GO" id="GO:0061798">
    <property type="term" value="F:GTP 3',8'-cyclase activity"/>
    <property type="evidence" value="ECO:0007669"/>
    <property type="project" value="UniProtKB-UniRule"/>
</dbReference>
<dbReference type="InterPro" id="IPR006638">
    <property type="entry name" value="Elp3/MiaA/NifB-like_rSAM"/>
</dbReference>
<dbReference type="EC" id="4.1.99.22" evidence="10"/>
<dbReference type="InterPro" id="IPR007197">
    <property type="entry name" value="rSAM"/>
</dbReference>
<feature type="binding site" evidence="10">
    <location>
        <position position="303"/>
    </location>
    <ligand>
        <name>[4Fe-4S] cluster</name>
        <dbReference type="ChEBI" id="CHEBI:49883"/>
        <label>2</label>
        <note>4Fe-4S-substrate</note>
    </ligand>
</feature>
<evidence type="ECO:0000256" key="3">
    <source>
        <dbReference type="ARBA" id="ARBA00022723"/>
    </source>
</evidence>
<name>A0A1G6KZ90_9GAMM</name>
<keyword evidence="13" id="KW-1185">Reference proteome</keyword>
<evidence type="ECO:0000256" key="8">
    <source>
        <dbReference type="ARBA" id="ARBA00023150"/>
    </source>
</evidence>
<dbReference type="SFLD" id="SFLDS00029">
    <property type="entry name" value="Radical_SAM"/>
    <property type="match status" value="1"/>
</dbReference>
<comment type="cofactor">
    <cofactor evidence="10">
        <name>[4Fe-4S] cluster</name>
        <dbReference type="ChEBI" id="CHEBI:49883"/>
    </cofactor>
    <text evidence="10">Binds 2 [4Fe-4S] clusters. Binds 1 [4Fe-4S] cluster coordinated with 3 cysteines and an exchangeable S-adenosyl-L-methionine and 1 [4Fe-4S] cluster coordinated with 3 cysteines and the GTP-derived substrate.</text>
</comment>
<comment type="function">
    <text evidence="10">Catalyzes the cyclization of GTP to (8S)-3',8-cyclo-7,8-dihydroguanosine 5'-triphosphate.</text>
</comment>
<dbReference type="GO" id="GO:0046872">
    <property type="term" value="F:metal ion binding"/>
    <property type="evidence" value="ECO:0007669"/>
    <property type="project" value="UniProtKB-KW"/>
</dbReference>
<keyword evidence="3 10" id="KW-0479">Metal-binding</keyword>
<feature type="binding site" evidence="10">
    <location>
        <position position="91"/>
    </location>
    <ligand>
        <name>S-adenosyl-L-methionine</name>
        <dbReference type="ChEBI" id="CHEBI:59789"/>
    </ligand>
</feature>
<evidence type="ECO:0000256" key="2">
    <source>
        <dbReference type="ARBA" id="ARBA00022691"/>
    </source>
</evidence>
<dbReference type="AlphaFoldDB" id="A0A1G6KZ90"/>
<keyword evidence="9 10" id="KW-0456">Lyase</keyword>
<keyword evidence="5 10" id="KW-0408">Iron</keyword>
<dbReference type="GO" id="GO:0006777">
    <property type="term" value="P:Mo-molybdopterin cofactor biosynthetic process"/>
    <property type="evidence" value="ECO:0007669"/>
    <property type="project" value="UniProtKB-UniRule"/>
</dbReference>
<dbReference type="Proteomes" id="UP000242317">
    <property type="component" value="Unassembled WGS sequence"/>
</dbReference>
<dbReference type="HAMAP" id="MF_01225_B">
    <property type="entry name" value="MoaA_B"/>
    <property type="match status" value="1"/>
</dbReference>
<feature type="binding site" evidence="10">
    <location>
        <position position="213"/>
    </location>
    <ligand>
        <name>S-adenosyl-L-methionine</name>
        <dbReference type="ChEBI" id="CHEBI:59789"/>
    </ligand>
</feature>
<dbReference type="SFLD" id="SFLDG01383">
    <property type="entry name" value="cyclic_pyranopterin_phosphate"/>
    <property type="match status" value="1"/>
</dbReference>
<comment type="subunit">
    <text evidence="10">Monomer and homodimer.</text>
</comment>
<evidence type="ECO:0000256" key="9">
    <source>
        <dbReference type="ARBA" id="ARBA00023239"/>
    </source>
</evidence>
<dbReference type="Gene3D" id="3.20.20.70">
    <property type="entry name" value="Aldolase class I"/>
    <property type="match status" value="1"/>
</dbReference>
<dbReference type="UniPathway" id="UPA00344"/>
<keyword evidence="2 10" id="KW-0949">S-adenosyl-L-methionine</keyword>
<evidence type="ECO:0000256" key="10">
    <source>
        <dbReference type="HAMAP-Rule" id="MF_01225"/>
    </source>
</evidence>
<dbReference type="PROSITE" id="PS51918">
    <property type="entry name" value="RADICAL_SAM"/>
    <property type="match status" value="1"/>
</dbReference>
<dbReference type="PANTHER" id="PTHR22960:SF0">
    <property type="entry name" value="MOLYBDENUM COFACTOR BIOSYNTHESIS PROTEIN 1"/>
    <property type="match status" value="1"/>
</dbReference>
<dbReference type="GO" id="GO:1904047">
    <property type="term" value="F:S-adenosyl-L-methionine binding"/>
    <property type="evidence" value="ECO:0007669"/>
    <property type="project" value="UniProtKB-UniRule"/>
</dbReference>
<evidence type="ECO:0000256" key="6">
    <source>
        <dbReference type="ARBA" id="ARBA00023014"/>
    </source>
</evidence>
<comment type="catalytic activity">
    <reaction evidence="10">
        <text>GTP + AH2 + S-adenosyl-L-methionine = (8S)-3',8-cyclo-7,8-dihydroguanosine 5'-triphosphate + 5'-deoxyadenosine + L-methionine + A + H(+)</text>
        <dbReference type="Rhea" id="RHEA:49576"/>
        <dbReference type="ChEBI" id="CHEBI:13193"/>
        <dbReference type="ChEBI" id="CHEBI:15378"/>
        <dbReference type="ChEBI" id="CHEBI:17319"/>
        <dbReference type="ChEBI" id="CHEBI:17499"/>
        <dbReference type="ChEBI" id="CHEBI:37565"/>
        <dbReference type="ChEBI" id="CHEBI:57844"/>
        <dbReference type="ChEBI" id="CHEBI:59789"/>
        <dbReference type="ChEBI" id="CHEBI:131766"/>
        <dbReference type="EC" id="4.1.99.22"/>
    </reaction>
</comment>
<dbReference type="SFLD" id="SFLDG01067">
    <property type="entry name" value="SPASM/twitch_domain_containing"/>
    <property type="match status" value="1"/>
</dbReference>
<feature type="binding site" evidence="10">
    <location>
        <begin position="291"/>
        <end position="293"/>
    </location>
    <ligand>
        <name>GTP</name>
        <dbReference type="ChEBI" id="CHEBI:37565"/>
    </ligand>
</feature>
<comment type="pathway">
    <text evidence="10">Cofactor biosynthesis; molybdopterin biosynthesis.</text>
</comment>
<sequence length="364" mass="41528">MNDLPTQIMSTHDHSPQRQVRSNANLVDQFGREKRKLRISVTDRCNFKCQYCMPEHPEWLAKKDILSFEALYTFCELMVEQGIESIRITGGEPLMRQGVVHFINDLNRLRAKGLKRISMTSNAHYLAKYAEGLKRAGLDDLNISLDSLDATQFQQLTKKSLQPVLQGIAAAQAVGLKIKINSVLMRGINDDQIIPLVKWGMAQNISVRFIEYMPLDGDALWQKDWVVSEQDILSTLEKEFQITAIAQDHEPARQFAIQNLNDAVKEHFSKQIYRIGIISTISNPFCQQCDRLRFTATGELFTCLFSDQGLSFKDKLEQYQKNNDDALRNEIIGTIKTVVWYKDAGYVSKQRAPLRKISMHAIGG</sequence>
<evidence type="ECO:0000256" key="7">
    <source>
        <dbReference type="ARBA" id="ARBA00023134"/>
    </source>
</evidence>
<dbReference type="GO" id="GO:0061799">
    <property type="term" value="F:cyclic pyranopterin monophosphate synthase activity"/>
    <property type="evidence" value="ECO:0007669"/>
    <property type="project" value="TreeGrafter"/>
</dbReference>
<organism evidence="12 13">
    <name type="scientific">Acinetobacter marinus</name>
    <dbReference type="NCBI Taxonomy" id="281375"/>
    <lineage>
        <taxon>Bacteria</taxon>
        <taxon>Pseudomonadati</taxon>
        <taxon>Pseudomonadota</taxon>
        <taxon>Gammaproteobacteria</taxon>
        <taxon>Moraxellales</taxon>
        <taxon>Moraxellaceae</taxon>
        <taxon>Acinetobacter</taxon>
    </lineage>
</organism>
<dbReference type="InterPro" id="IPR013785">
    <property type="entry name" value="Aldolase_TIM"/>
</dbReference>
<dbReference type="NCBIfam" id="TIGR02666">
    <property type="entry name" value="moaA"/>
    <property type="match status" value="1"/>
</dbReference>
<keyword evidence="1 10" id="KW-0004">4Fe-4S</keyword>
<dbReference type="InterPro" id="IPR050105">
    <property type="entry name" value="MoCo_biosynth_MoaA/MoaC"/>
</dbReference>
<comment type="similarity">
    <text evidence="10">Belongs to the radical SAM superfamily. MoaA family.</text>
</comment>
<dbReference type="InterPro" id="IPR010505">
    <property type="entry name" value="MoaA_twitch"/>
</dbReference>
<feature type="domain" description="Radical SAM core" evidence="11">
    <location>
        <begin position="29"/>
        <end position="243"/>
    </location>
</feature>
<feature type="binding site" evidence="10">
    <location>
        <position position="38"/>
    </location>
    <ligand>
        <name>GTP</name>
        <dbReference type="ChEBI" id="CHEBI:37565"/>
    </ligand>
</feature>
<proteinExistence type="inferred from homology"/>
<keyword evidence="6 10" id="KW-0411">Iron-sulfur</keyword>
<dbReference type="Pfam" id="PF04055">
    <property type="entry name" value="Radical_SAM"/>
    <property type="match status" value="1"/>
</dbReference>
<feature type="binding site" evidence="10">
    <location>
        <position position="144"/>
    </location>
    <ligand>
        <name>S-adenosyl-L-methionine</name>
        <dbReference type="ChEBI" id="CHEBI:59789"/>
    </ligand>
</feature>
<feature type="binding site" evidence="10">
    <location>
        <position position="179"/>
    </location>
    <ligand>
        <name>GTP</name>
        <dbReference type="ChEBI" id="CHEBI:37565"/>
    </ligand>
</feature>